<dbReference type="EMBL" id="AP023213">
    <property type="protein sequence ID" value="BCG48365.1"/>
    <property type="molecule type" value="Genomic_DNA"/>
</dbReference>
<dbReference type="SUPFAM" id="SSF53335">
    <property type="entry name" value="S-adenosyl-L-methionine-dependent methyltransferases"/>
    <property type="match status" value="1"/>
</dbReference>
<dbReference type="Proteomes" id="UP000515472">
    <property type="component" value="Chromosome"/>
</dbReference>
<evidence type="ECO:0000313" key="2">
    <source>
        <dbReference type="EMBL" id="BCG48365.1"/>
    </source>
</evidence>
<evidence type="ECO:0000313" key="3">
    <source>
        <dbReference type="Proteomes" id="UP000515472"/>
    </source>
</evidence>
<dbReference type="InterPro" id="IPR029063">
    <property type="entry name" value="SAM-dependent_MTases_sf"/>
</dbReference>
<protein>
    <submittedName>
        <fullName evidence="2">Methyltransferase type 11</fullName>
    </submittedName>
</protein>
<organism evidence="2 3">
    <name type="scientific">Citrifermentans bremense</name>
    <dbReference type="NCBI Taxonomy" id="60035"/>
    <lineage>
        <taxon>Bacteria</taxon>
        <taxon>Pseudomonadati</taxon>
        <taxon>Thermodesulfobacteriota</taxon>
        <taxon>Desulfuromonadia</taxon>
        <taxon>Geobacterales</taxon>
        <taxon>Geobacteraceae</taxon>
        <taxon>Citrifermentans</taxon>
    </lineage>
</organism>
<keyword evidence="2" id="KW-0808">Transferase</keyword>
<dbReference type="Gene3D" id="3.40.50.150">
    <property type="entry name" value="Vaccinia Virus protein VP39"/>
    <property type="match status" value="1"/>
</dbReference>
<dbReference type="KEGG" id="gbn:GEOBRER4_31150"/>
<dbReference type="PANTHER" id="PTHR43591">
    <property type="entry name" value="METHYLTRANSFERASE"/>
    <property type="match status" value="1"/>
</dbReference>
<sequence length="235" mass="25893">MSLTPRKRTGLEFLDLPADVCSTDELEGTLADLRVVNRYLGDTRALLKHLSAQIDGNEAVSLLDVATGSADLPVAVAKWGRKRGIGISMTGVDINLRSIEIARKVTAGYPEITLKVADALALPFPDRSFDYVVCSKTLHHMKDPEAVSLIREMLRVARRGFLIIDLRRSWIAYGLIYALTRIFTRNRITRYDGPLSVLKSFTAAELSGLASQAGATSFSIRREPFWLLVLSGETG</sequence>
<accession>A0A6S6MA75</accession>
<proteinExistence type="predicted"/>
<dbReference type="RefSeq" id="WP_185243122.1">
    <property type="nucleotide sequence ID" value="NZ_AP023213.1"/>
</dbReference>
<gene>
    <name evidence="2" type="ORF">GEOBRER4_n3253</name>
</gene>
<dbReference type="GO" id="GO:0008168">
    <property type="term" value="F:methyltransferase activity"/>
    <property type="evidence" value="ECO:0007669"/>
    <property type="project" value="UniProtKB-KW"/>
</dbReference>
<dbReference type="GO" id="GO:0032259">
    <property type="term" value="P:methylation"/>
    <property type="evidence" value="ECO:0007669"/>
    <property type="project" value="UniProtKB-KW"/>
</dbReference>
<dbReference type="InterPro" id="IPR041698">
    <property type="entry name" value="Methyltransf_25"/>
</dbReference>
<keyword evidence="2" id="KW-0489">Methyltransferase</keyword>
<dbReference type="Pfam" id="PF13649">
    <property type="entry name" value="Methyltransf_25"/>
    <property type="match status" value="1"/>
</dbReference>
<dbReference type="AlphaFoldDB" id="A0A6S6MA75"/>
<name>A0A6S6MA75_9BACT</name>
<reference evidence="2 3" key="1">
    <citation type="submission" date="2020-06" db="EMBL/GenBank/DDBJ databases">
        <title>Interaction of electrochemicaly active bacteria, Geobacter bremensis R4 on different carbon anode.</title>
        <authorList>
            <person name="Meng L."/>
            <person name="Yoshida N."/>
        </authorList>
    </citation>
    <scope>NUCLEOTIDE SEQUENCE [LARGE SCALE GENOMIC DNA]</scope>
    <source>
        <strain evidence="2 3">R4</strain>
    </source>
</reference>
<feature type="domain" description="Methyltransferase" evidence="1">
    <location>
        <begin position="63"/>
        <end position="160"/>
    </location>
</feature>
<keyword evidence="3" id="KW-1185">Reference proteome</keyword>
<evidence type="ECO:0000259" key="1">
    <source>
        <dbReference type="Pfam" id="PF13649"/>
    </source>
</evidence>
<dbReference type="CDD" id="cd02440">
    <property type="entry name" value="AdoMet_MTases"/>
    <property type="match status" value="1"/>
</dbReference>